<keyword evidence="2" id="KW-1185">Reference proteome</keyword>
<sequence>VTIEHLQTLLERADGTSVDVSITYPDAIDEAMIQLMASHTSNFRSMAVVLSASKFEFPVVDLPALENLQIHSPSLNSSVRHILQMADERAPRLSNVTLEIPKTPDFRLTEVARYQFYYRLKTLYLATAGSKGPSDPSAPVVDLPELQTLTLVGKPWILAYMNLPNLSTLTILGGTTKRNQRVIPPHFPTSITRLHLDHARFTTSTSTAVLLPHLTHLDLRYPSIEVLDPHFRMPALETMRMDSITYNGLFRASPEQSTLSALFNGEGVLQDLYSLRRLLLEEIHLETTSCAVFRGIPALQEWELRGCSVPHDLPETLAGKILNDDEDSNNSVQLLGRLERLHVKHCWSMSDTADTVEGRVKAAGTTYRPELSIVFTDNQE</sequence>
<evidence type="ECO:0000313" key="1">
    <source>
        <dbReference type="EMBL" id="KIM30405.1"/>
    </source>
</evidence>
<evidence type="ECO:0000313" key="2">
    <source>
        <dbReference type="Proteomes" id="UP000054097"/>
    </source>
</evidence>
<dbReference type="HOGENOM" id="CLU_733867_0_0_1"/>
<dbReference type="Proteomes" id="UP000054097">
    <property type="component" value="Unassembled WGS sequence"/>
</dbReference>
<organism evidence="1 2">
    <name type="scientific">Serendipita vermifera MAFF 305830</name>
    <dbReference type="NCBI Taxonomy" id="933852"/>
    <lineage>
        <taxon>Eukaryota</taxon>
        <taxon>Fungi</taxon>
        <taxon>Dikarya</taxon>
        <taxon>Basidiomycota</taxon>
        <taxon>Agaricomycotina</taxon>
        <taxon>Agaricomycetes</taxon>
        <taxon>Sebacinales</taxon>
        <taxon>Serendipitaceae</taxon>
        <taxon>Serendipita</taxon>
    </lineage>
</organism>
<dbReference type="AlphaFoldDB" id="A0A0C3B0V9"/>
<dbReference type="EMBL" id="KN824284">
    <property type="protein sequence ID" value="KIM30405.1"/>
    <property type="molecule type" value="Genomic_DNA"/>
</dbReference>
<reference evidence="2" key="2">
    <citation type="submission" date="2015-01" db="EMBL/GenBank/DDBJ databases">
        <title>Evolutionary Origins and Diversification of the Mycorrhizal Mutualists.</title>
        <authorList>
            <consortium name="DOE Joint Genome Institute"/>
            <consortium name="Mycorrhizal Genomics Consortium"/>
            <person name="Kohler A."/>
            <person name="Kuo A."/>
            <person name="Nagy L.G."/>
            <person name="Floudas D."/>
            <person name="Copeland A."/>
            <person name="Barry K.W."/>
            <person name="Cichocki N."/>
            <person name="Veneault-Fourrey C."/>
            <person name="LaButti K."/>
            <person name="Lindquist E.A."/>
            <person name="Lipzen A."/>
            <person name="Lundell T."/>
            <person name="Morin E."/>
            <person name="Murat C."/>
            <person name="Riley R."/>
            <person name="Ohm R."/>
            <person name="Sun H."/>
            <person name="Tunlid A."/>
            <person name="Henrissat B."/>
            <person name="Grigoriev I.V."/>
            <person name="Hibbett D.S."/>
            <person name="Martin F."/>
        </authorList>
    </citation>
    <scope>NUCLEOTIDE SEQUENCE [LARGE SCALE GENOMIC DNA]</scope>
    <source>
        <strain evidence="2">MAFF 305830</strain>
    </source>
</reference>
<dbReference type="SUPFAM" id="SSF52058">
    <property type="entry name" value="L domain-like"/>
    <property type="match status" value="1"/>
</dbReference>
<protein>
    <recommendedName>
        <fullName evidence="3">F-box domain-containing protein</fullName>
    </recommendedName>
</protein>
<dbReference type="InterPro" id="IPR032675">
    <property type="entry name" value="LRR_dom_sf"/>
</dbReference>
<reference evidence="1 2" key="1">
    <citation type="submission" date="2014-04" db="EMBL/GenBank/DDBJ databases">
        <authorList>
            <consortium name="DOE Joint Genome Institute"/>
            <person name="Kuo A."/>
            <person name="Zuccaro A."/>
            <person name="Kohler A."/>
            <person name="Nagy L.G."/>
            <person name="Floudas D."/>
            <person name="Copeland A."/>
            <person name="Barry K.W."/>
            <person name="Cichocki N."/>
            <person name="Veneault-Fourrey C."/>
            <person name="LaButti K."/>
            <person name="Lindquist E.A."/>
            <person name="Lipzen A."/>
            <person name="Lundell T."/>
            <person name="Morin E."/>
            <person name="Murat C."/>
            <person name="Sun H."/>
            <person name="Tunlid A."/>
            <person name="Henrissat B."/>
            <person name="Grigoriev I.V."/>
            <person name="Hibbett D.S."/>
            <person name="Martin F."/>
            <person name="Nordberg H.P."/>
            <person name="Cantor M.N."/>
            <person name="Hua S.X."/>
        </authorList>
    </citation>
    <scope>NUCLEOTIDE SEQUENCE [LARGE SCALE GENOMIC DNA]</scope>
    <source>
        <strain evidence="1 2">MAFF 305830</strain>
    </source>
</reference>
<dbReference type="OrthoDB" id="3144371at2759"/>
<name>A0A0C3B0V9_SERVB</name>
<proteinExistence type="predicted"/>
<accession>A0A0C3B0V9</accession>
<feature type="non-terminal residue" evidence="1">
    <location>
        <position position="1"/>
    </location>
</feature>
<gene>
    <name evidence="1" type="ORF">M408DRAFT_66047</name>
</gene>
<dbReference type="Gene3D" id="3.80.10.10">
    <property type="entry name" value="Ribonuclease Inhibitor"/>
    <property type="match status" value="1"/>
</dbReference>
<evidence type="ECO:0008006" key="3">
    <source>
        <dbReference type="Google" id="ProtNLM"/>
    </source>
</evidence>